<evidence type="ECO:0000313" key="2">
    <source>
        <dbReference type="Proteomes" id="UP001163046"/>
    </source>
</evidence>
<feature type="non-terminal residue" evidence="1">
    <location>
        <position position="86"/>
    </location>
</feature>
<dbReference type="Proteomes" id="UP001163046">
    <property type="component" value="Unassembled WGS sequence"/>
</dbReference>
<evidence type="ECO:0000313" key="1">
    <source>
        <dbReference type="EMBL" id="KAJ7394199.1"/>
    </source>
</evidence>
<protein>
    <submittedName>
        <fullName evidence="1">Uncharacterized protein</fullName>
    </submittedName>
</protein>
<comment type="caution">
    <text evidence="1">The sequence shown here is derived from an EMBL/GenBank/DDBJ whole genome shotgun (WGS) entry which is preliminary data.</text>
</comment>
<dbReference type="AlphaFoldDB" id="A0A9X0DDP0"/>
<organism evidence="1 2">
    <name type="scientific">Desmophyllum pertusum</name>
    <dbReference type="NCBI Taxonomy" id="174260"/>
    <lineage>
        <taxon>Eukaryota</taxon>
        <taxon>Metazoa</taxon>
        <taxon>Cnidaria</taxon>
        <taxon>Anthozoa</taxon>
        <taxon>Hexacorallia</taxon>
        <taxon>Scleractinia</taxon>
        <taxon>Caryophylliina</taxon>
        <taxon>Caryophylliidae</taxon>
        <taxon>Desmophyllum</taxon>
    </lineage>
</organism>
<sequence>LTPSILSASEAACVAEQCVSVSVHSPLGVRVCDDHAPTTLVHQLSVLCNGTQGNAALLIANEKTVVFIALGVNRLSWWTLIVMVSM</sequence>
<dbReference type="EMBL" id="MU825396">
    <property type="protein sequence ID" value="KAJ7394199.1"/>
    <property type="molecule type" value="Genomic_DNA"/>
</dbReference>
<keyword evidence="2" id="KW-1185">Reference proteome</keyword>
<reference evidence="1" key="1">
    <citation type="submission" date="2023-01" db="EMBL/GenBank/DDBJ databases">
        <title>Genome assembly of the deep-sea coral Lophelia pertusa.</title>
        <authorList>
            <person name="Herrera S."/>
            <person name="Cordes E."/>
        </authorList>
    </citation>
    <scope>NUCLEOTIDE SEQUENCE</scope>
    <source>
        <strain evidence="1">USNM1676648</strain>
        <tissue evidence="1">Polyp</tissue>
    </source>
</reference>
<name>A0A9X0DDP0_9CNID</name>
<feature type="non-terminal residue" evidence="1">
    <location>
        <position position="1"/>
    </location>
</feature>
<proteinExistence type="predicted"/>
<dbReference type="OrthoDB" id="5989038at2759"/>
<accession>A0A9X0DDP0</accession>
<gene>
    <name evidence="1" type="ORF">OS493_000001</name>
</gene>